<dbReference type="PIRSF" id="PIRSF004869">
    <property type="entry name" value="PflX_prd"/>
    <property type="match status" value="1"/>
</dbReference>
<dbReference type="PANTHER" id="PTHR30352">
    <property type="entry name" value="PYRUVATE FORMATE-LYASE-ACTIVATING ENZYME"/>
    <property type="match status" value="1"/>
</dbReference>
<keyword evidence="2" id="KW-0004">4Fe-4S</keyword>
<evidence type="ECO:0000256" key="4">
    <source>
        <dbReference type="ARBA" id="ARBA00022723"/>
    </source>
</evidence>
<dbReference type="InterPro" id="IPR007197">
    <property type="entry name" value="rSAM"/>
</dbReference>
<evidence type="ECO:0000313" key="8">
    <source>
        <dbReference type="EMBL" id="UYP46611.1"/>
    </source>
</evidence>
<accession>A0ABY6HT73</accession>
<dbReference type="PANTHER" id="PTHR30352:SF5">
    <property type="entry name" value="PYRUVATE FORMATE-LYASE 1-ACTIVATING ENZYME"/>
    <property type="match status" value="1"/>
</dbReference>
<dbReference type="EMBL" id="CP104013">
    <property type="protein sequence ID" value="UYP46611.1"/>
    <property type="molecule type" value="Genomic_DNA"/>
</dbReference>
<keyword evidence="9" id="KW-1185">Reference proteome</keyword>
<keyword evidence="6" id="KW-0411">Iron-sulfur</keyword>
<dbReference type="InterPro" id="IPR058240">
    <property type="entry name" value="rSAM_sf"/>
</dbReference>
<dbReference type="InterPro" id="IPR027596">
    <property type="entry name" value="AmmeMemoSam_rS"/>
</dbReference>
<evidence type="ECO:0000256" key="3">
    <source>
        <dbReference type="ARBA" id="ARBA00022691"/>
    </source>
</evidence>
<dbReference type="InterPro" id="IPR034457">
    <property type="entry name" value="Organic_radical-activating"/>
</dbReference>
<gene>
    <name evidence="8" type="ORF">NEF87_002896</name>
</gene>
<name>A0ABY6HT73_9ARCH</name>
<dbReference type="InterPro" id="IPR013785">
    <property type="entry name" value="Aldolase_TIM"/>
</dbReference>
<dbReference type="Gene3D" id="3.20.20.70">
    <property type="entry name" value="Aldolase class I"/>
    <property type="match status" value="1"/>
</dbReference>
<organism evidence="8 9">
    <name type="scientific">Candidatus Lokiarchaeum ossiferum</name>
    <dbReference type="NCBI Taxonomy" id="2951803"/>
    <lineage>
        <taxon>Archaea</taxon>
        <taxon>Promethearchaeati</taxon>
        <taxon>Promethearchaeota</taxon>
        <taxon>Promethearchaeia</taxon>
        <taxon>Promethearchaeales</taxon>
        <taxon>Promethearchaeaceae</taxon>
        <taxon>Candidatus Lokiarchaeum</taxon>
    </lineage>
</organism>
<dbReference type="Pfam" id="PF04055">
    <property type="entry name" value="Radical_SAM"/>
    <property type="match status" value="1"/>
</dbReference>
<dbReference type="SFLD" id="SFLDG01101">
    <property type="entry name" value="Uncharacterised_Radical_SAM_Su"/>
    <property type="match status" value="1"/>
</dbReference>
<evidence type="ECO:0000256" key="5">
    <source>
        <dbReference type="ARBA" id="ARBA00023004"/>
    </source>
</evidence>
<evidence type="ECO:0000259" key="7">
    <source>
        <dbReference type="PROSITE" id="PS51918"/>
    </source>
</evidence>
<feature type="domain" description="Radical SAM core" evidence="7">
    <location>
        <begin position="44"/>
        <end position="288"/>
    </location>
</feature>
<proteinExistence type="predicted"/>
<dbReference type="InterPro" id="IPR016431">
    <property type="entry name" value="Pyrv-formate_lyase-activ_prd"/>
</dbReference>
<evidence type="ECO:0000256" key="6">
    <source>
        <dbReference type="ARBA" id="ARBA00023014"/>
    </source>
</evidence>
<evidence type="ECO:0000256" key="2">
    <source>
        <dbReference type="ARBA" id="ARBA00022485"/>
    </source>
</evidence>
<dbReference type="NCBIfam" id="TIGR04337">
    <property type="entry name" value="AmmeMemoSam_rS"/>
    <property type="match status" value="1"/>
</dbReference>
<dbReference type="SFLD" id="SFLDS00029">
    <property type="entry name" value="Radical_SAM"/>
    <property type="match status" value="1"/>
</dbReference>
<dbReference type="SUPFAM" id="SSF102114">
    <property type="entry name" value="Radical SAM enzymes"/>
    <property type="match status" value="1"/>
</dbReference>
<keyword evidence="5" id="KW-0408">Iron</keyword>
<sequence>MISPGKRGFCNTRENIEGKLYTLIYGSCISTGSIDPVEKKPLYHFWPGSDAYSIATIGCSFRCQHCQNWEISQSHPDSNGEFAQFKQKDQTNFGARSFPLTKMTPEQVVSNVKRSKSRSIAYTYNEPTIWYEFIKDTSILAKREGIKNILVTNGYSSSEANRDYIKFIDGANIDIKAFSDKFYKEIVGIPSIKPVLETAEFFYKNGVHVELTTLIIPNQNDKESEIRELIQWVINKLGSEVPMHFSAYRPMYRMNEPSTSSNILEQYYEIAKKEGLQNVFLGNINSKRGNHSICPSCGEIIIHRHGYSISNKNLTENNTCKKCGSKIAIQGEITSSKARFF</sequence>
<keyword evidence="3" id="KW-0949">S-adenosyl-L-methionine</keyword>
<evidence type="ECO:0000313" key="9">
    <source>
        <dbReference type="Proteomes" id="UP001208689"/>
    </source>
</evidence>
<protein>
    <recommendedName>
        <fullName evidence="7">Radical SAM core domain-containing protein</fullName>
    </recommendedName>
</protein>
<reference evidence="8" key="1">
    <citation type="submission" date="2022-09" db="EMBL/GenBank/DDBJ databases">
        <title>Actin cytoskeleton and complex cell architecture in an #Asgard archaeon.</title>
        <authorList>
            <person name="Ponce Toledo R.I."/>
            <person name="Schleper C."/>
            <person name="Rodrigues Oliveira T."/>
            <person name="Wollweber F."/>
            <person name="Xu J."/>
            <person name="Rittmann S."/>
            <person name="Klingl A."/>
            <person name="Pilhofer M."/>
        </authorList>
    </citation>
    <scope>NUCLEOTIDE SEQUENCE</scope>
    <source>
        <strain evidence="8">B-35</strain>
    </source>
</reference>
<comment type="cofactor">
    <cofactor evidence="1">
        <name>[4Fe-4S] cluster</name>
        <dbReference type="ChEBI" id="CHEBI:49883"/>
    </cofactor>
</comment>
<evidence type="ECO:0000256" key="1">
    <source>
        <dbReference type="ARBA" id="ARBA00001966"/>
    </source>
</evidence>
<dbReference type="PROSITE" id="PS51918">
    <property type="entry name" value="RADICAL_SAM"/>
    <property type="match status" value="1"/>
</dbReference>
<keyword evidence="4" id="KW-0479">Metal-binding</keyword>
<dbReference type="Proteomes" id="UP001208689">
    <property type="component" value="Chromosome"/>
</dbReference>
<dbReference type="CDD" id="cd01335">
    <property type="entry name" value="Radical_SAM"/>
    <property type="match status" value="1"/>
</dbReference>